<sequence>MSDPRTDLSRRRVMSCYSSRGRTDVLISTYSTTLEDLRLHTIQADCISTIPVMSINRTLSNLSKCTISCTTDVYLHDNGSIFYFAPRCYRCPRVHAILSIDQAGSLSQGPNDTRMHSALSGADCNRPPPPHCVALVAHANRYVPWNVNNSCLFIVPYVLMLYSYMYAMLFLVFVARRLHVFLYVHLRIHFPSSR</sequence>
<keyword evidence="1" id="KW-0812">Transmembrane</keyword>
<evidence type="ECO:0000313" key="3">
    <source>
        <dbReference type="Proteomes" id="UP000703269"/>
    </source>
</evidence>
<accession>A0A9P3GW38</accession>
<keyword evidence="1" id="KW-1133">Transmembrane helix</keyword>
<keyword evidence="3" id="KW-1185">Reference proteome</keyword>
<gene>
    <name evidence="2" type="ORF">PsYK624_163790</name>
</gene>
<comment type="caution">
    <text evidence="2">The sequence shown here is derived from an EMBL/GenBank/DDBJ whole genome shotgun (WGS) entry which is preliminary data.</text>
</comment>
<evidence type="ECO:0000256" key="1">
    <source>
        <dbReference type="SAM" id="Phobius"/>
    </source>
</evidence>
<dbReference type="AlphaFoldDB" id="A0A9P3GW38"/>
<keyword evidence="1" id="KW-0472">Membrane</keyword>
<dbReference type="Proteomes" id="UP000703269">
    <property type="component" value="Unassembled WGS sequence"/>
</dbReference>
<protein>
    <submittedName>
        <fullName evidence="2">Uncharacterized protein</fullName>
    </submittedName>
</protein>
<evidence type="ECO:0000313" key="2">
    <source>
        <dbReference type="EMBL" id="GJF00100.1"/>
    </source>
</evidence>
<organism evidence="2 3">
    <name type="scientific">Phanerochaete sordida</name>
    <dbReference type="NCBI Taxonomy" id="48140"/>
    <lineage>
        <taxon>Eukaryota</taxon>
        <taxon>Fungi</taxon>
        <taxon>Dikarya</taxon>
        <taxon>Basidiomycota</taxon>
        <taxon>Agaricomycotina</taxon>
        <taxon>Agaricomycetes</taxon>
        <taxon>Polyporales</taxon>
        <taxon>Phanerochaetaceae</taxon>
        <taxon>Phanerochaete</taxon>
    </lineage>
</organism>
<name>A0A9P3GW38_9APHY</name>
<feature type="transmembrane region" description="Helical" evidence="1">
    <location>
        <begin position="154"/>
        <end position="175"/>
    </location>
</feature>
<dbReference type="EMBL" id="BPQB01000134">
    <property type="protein sequence ID" value="GJF00100.1"/>
    <property type="molecule type" value="Genomic_DNA"/>
</dbReference>
<proteinExistence type="predicted"/>
<reference evidence="2 3" key="1">
    <citation type="submission" date="2021-08" db="EMBL/GenBank/DDBJ databases">
        <title>Draft Genome Sequence of Phanerochaete sordida strain YK-624.</title>
        <authorList>
            <person name="Mori T."/>
            <person name="Dohra H."/>
            <person name="Suzuki T."/>
            <person name="Kawagishi H."/>
            <person name="Hirai H."/>
        </authorList>
    </citation>
    <scope>NUCLEOTIDE SEQUENCE [LARGE SCALE GENOMIC DNA]</scope>
    <source>
        <strain evidence="2 3">YK-624</strain>
    </source>
</reference>